<dbReference type="PANTHER" id="PTHR43377:SF1">
    <property type="entry name" value="BILIVERDIN REDUCTASE A"/>
    <property type="match status" value="1"/>
</dbReference>
<dbReference type="InterPro" id="IPR051450">
    <property type="entry name" value="Gfo/Idh/MocA_Oxidoreductases"/>
</dbReference>
<accession>A0A7W9LPH0</accession>
<dbReference type="Gene3D" id="3.30.360.10">
    <property type="entry name" value="Dihydrodipicolinate Reductase, domain 2"/>
    <property type="match status" value="1"/>
</dbReference>
<dbReference type="Pfam" id="PF01408">
    <property type="entry name" value="GFO_IDH_MocA"/>
    <property type="match status" value="1"/>
</dbReference>
<dbReference type="InterPro" id="IPR036291">
    <property type="entry name" value="NAD(P)-bd_dom_sf"/>
</dbReference>
<evidence type="ECO:0000313" key="3">
    <source>
        <dbReference type="EMBL" id="MBB5791187.1"/>
    </source>
</evidence>
<feature type="domain" description="GFO/IDH/MocA-like oxidoreductase" evidence="2">
    <location>
        <begin position="133"/>
        <end position="240"/>
    </location>
</feature>
<evidence type="ECO:0000259" key="1">
    <source>
        <dbReference type="Pfam" id="PF01408"/>
    </source>
</evidence>
<dbReference type="GO" id="GO:0000166">
    <property type="term" value="F:nucleotide binding"/>
    <property type="evidence" value="ECO:0007669"/>
    <property type="project" value="InterPro"/>
</dbReference>
<evidence type="ECO:0000259" key="2">
    <source>
        <dbReference type="Pfam" id="PF22725"/>
    </source>
</evidence>
<dbReference type="PANTHER" id="PTHR43377">
    <property type="entry name" value="BILIVERDIN REDUCTASE A"/>
    <property type="match status" value="1"/>
</dbReference>
<organism evidence="3 4">
    <name type="scientific">Jiangella mangrovi</name>
    <dbReference type="NCBI Taxonomy" id="1524084"/>
    <lineage>
        <taxon>Bacteria</taxon>
        <taxon>Bacillati</taxon>
        <taxon>Actinomycetota</taxon>
        <taxon>Actinomycetes</taxon>
        <taxon>Jiangellales</taxon>
        <taxon>Jiangellaceae</taxon>
        <taxon>Jiangella</taxon>
    </lineage>
</organism>
<dbReference type="RefSeq" id="WP_184827756.1">
    <property type="nucleotide sequence ID" value="NZ_JACHMM010000001.1"/>
</dbReference>
<dbReference type="InterPro" id="IPR055170">
    <property type="entry name" value="GFO_IDH_MocA-like_dom"/>
</dbReference>
<keyword evidence="4" id="KW-1185">Reference proteome</keyword>
<proteinExistence type="predicted"/>
<comment type="caution">
    <text evidence="3">The sequence shown here is derived from an EMBL/GenBank/DDBJ whole genome shotgun (WGS) entry which is preliminary data.</text>
</comment>
<dbReference type="Pfam" id="PF22725">
    <property type="entry name" value="GFO_IDH_MocA_C3"/>
    <property type="match status" value="1"/>
</dbReference>
<reference evidence="3 4" key="1">
    <citation type="submission" date="2020-08" db="EMBL/GenBank/DDBJ databases">
        <title>Sequencing the genomes of 1000 actinobacteria strains.</title>
        <authorList>
            <person name="Klenk H.-P."/>
        </authorList>
    </citation>
    <scope>NUCLEOTIDE SEQUENCE [LARGE SCALE GENOMIC DNA]</scope>
    <source>
        <strain evidence="3 4">DSM 102122</strain>
    </source>
</reference>
<dbReference type="Proteomes" id="UP000542813">
    <property type="component" value="Unassembled WGS sequence"/>
</dbReference>
<dbReference type="InterPro" id="IPR000683">
    <property type="entry name" value="Gfo/Idh/MocA-like_OxRdtase_N"/>
</dbReference>
<protein>
    <submittedName>
        <fullName evidence="3">Putative dehydrogenase</fullName>
    </submittedName>
</protein>
<name>A0A7W9LPH0_9ACTN</name>
<dbReference type="EMBL" id="JACHMM010000001">
    <property type="protein sequence ID" value="MBB5791187.1"/>
    <property type="molecule type" value="Genomic_DNA"/>
</dbReference>
<sequence length="344" mass="37070">MDQLGIGIVGTGIMARQHAAVLAAYHRSRVAGWTSRDPGSARTAGLDEFGPAPVHGSLTDLLADDGVGAVLVATPDHAHAEAALAAVEAGRSVLIEKPLATTVDDARRIRDAARSAGVTVMTLYNHRWVPAYWQAHERAADGALGRPVLAYARKNDTLFVPTEMLDWADRTTPSFFLSGHDLDLILWCFEDHVVEVYATAVHGVLRDRGIDTPDAVQAQLRLSGGAVVTLEACWIYPDTFPTMTDSFLELVFSDAVIHLDRKHEQIEIATHDAYAYPRNQLAGRVGGKPSGSIAGAVQHFVDAVLDGHPPIVSIDSSVHVTEVLAAIDRSWRSGRPVDLTVETD</sequence>
<feature type="domain" description="Gfo/Idh/MocA-like oxidoreductase N-terminal" evidence="1">
    <location>
        <begin position="5"/>
        <end position="122"/>
    </location>
</feature>
<evidence type="ECO:0000313" key="4">
    <source>
        <dbReference type="Proteomes" id="UP000542813"/>
    </source>
</evidence>
<dbReference type="Gene3D" id="3.40.50.720">
    <property type="entry name" value="NAD(P)-binding Rossmann-like Domain"/>
    <property type="match status" value="1"/>
</dbReference>
<dbReference type="SUPFAM" id="SSF55347">
    <property type="entry name" value="Glyceraldehyde-3-phosphate dehydrogenase-like, C-terminal domain"/>
    <property type="match status" value="1"/>
</dbReference>
<gene>
    <name evidence="3" type="ORF">HD601_005762</name>
</gene>
<dbReference type="SUPFAM" id="SSF51735">
    <property type="entry name" value="NAD(P)-binding Rossmann-fold domains"/>
    <property type="match status" value="1"/>
</dbReference>
<dbReference type="AlphaFoldDB" id="A0A7W9LPH0"/>